<protein>
    <submittedName>
        <fullName evidence="1">Uncharacterized protein</fullName>
    </submittedName>
</protein>
<dbReference type="EMBL" id="LXQA010806602">
    <property type="protein sequence ID" value="MCI71911.1"/>
    <property type="molecule type" value="Genomic_DNA"/>
</dbReference>
<organism evidence="1 2">
    <name type="scientific">Trifolium medium</name>
    <dbReference type="NCBI Taxonomy" id="97028"/>
    <lineage>
        <taxon>Eukaryota</taxon>
        <taxon>Viridiplantae</taxon>
        <taxon>Streptophyta</taxon>
        <taxon>Embryophyta</taxon>
        <taxon>Tracheophyta</taxon>
        <taxon>Spermatophyta</taxon>
        <taxon>Magnoliopsida</taxon>
        <taxon>eudicotyledons</taxon>
        <taxon>Gunneridae</taxon>
        <taxon>Pentapetalae</taxon>
        <taxon>rosids</taxon>
        <taxon>fabids</taxon>
        <taxon>Fabales</taxon>
        <taxon>Fabaceae</taxon>
        <taxon>Papilionoideae</taxon>
        <taxon>50 kb inversion clade</taxon>
        <taxon>NPAAA clade</taxon>
        <taxon>Hologalegina</taxon>
        <taxon>IRL clade</taxon>
        <taxon>Trifolieae</taxon>
        <taxon>Trifolium</taxon>
    </lineage>
</organism>
<dbReference type="AlphaFoldDB" id="A0A392UEF6"/>
<feature type="non-terminal residue" evidence="1">
    <location>
        <position position="1"/>
    </location>
</feature>
<evidence type="ECO:0000313" key="1">
    <source>
        <dbReference type="EMBL" id="MCI71911.1"/>
    </source>
</evidence>
<reference evidence="1 2" key="1">
    <citation type="journal article" date="2018" name="Front. Plant Sci.">
        <title>Red Clover (Trifolium pratense) and Zigzag Clover (T. medium) - A Picture of Genomic Similarities and Differences.</title>
        <authorList>
            <person name="Dluhosova J."/>
            <person name="Istvanek J."/>
            <person name="Nedelnik J."/>
            <person name="Repkova J."/>
        </authorList>
    </citation>
    <scope>NUCLEOTIDE SEQUENCE [LARGE SCALE GENOMIC DNA]</scope>
    <source>
        <strain evidence="2">cv. 10/8</strain>
        <tissue evidence="1">Leaf</tissue>
    </source>
</reference>
<evidence type="ECO:0000313" key="2">
    <source>
        <dbReference type="Proteomes" id="UP000265520"/>
    </source>
</evidence>
<proteinExistence type="predicted"/>
<keyword evidence="2" id="KW-1185">Reference proteome</keyword>
<comment type="caution">
    <text evidence="1">The sequence shown here is derived from an EMBL/GenBank/DDBJ whole genome shotgun (WGS) entry which is preliminary data.</text>
</comment>
<sequence>FTSYVLISPFGWVVGGAANGLGSL</sequence>
<name>A0A392UEF6_9FABA</name>
<dbReference type="Proteomes" id="UP000265520">
    <property type="component" value="Unassembled WGS sequence"/>
</dbReference>
<accession>A0A392UEF6</accession>